<dbReference type="eggNOG" id="ENOG5030TUZ">
    <property type="taxonomic scope" value="Bacteria"/>
</dbReference>
<accession>Q7U6G4</accession>
<keyword evidence="2" id="KW-1185">Reference proteome</keyword>
<dbReference type="Proteomes" id="UP000001422">
    <property type="component" value="Chromosome"/>
</dbReference>
<proteinExistence type="predicted"/>
<name>Q7U6G4_PARMW</name>
<gene>
    <name evidence="1" type="ordered locus">SYNW1374</name>
</gene>
<evidence type="ECO:0000313" key="1">
    <source>
        <dbReference type="EMBL" id="CAE07889.1"/>
    </source>
</evidence>
<dbReference type="RefSeq" id="WP_011128238.1">
    <property type="nucleotide sequence ID" value="NC_005070.1"/>
</dbReference>
<dbReference type="KEGG" id="syw:SYNW1374"/>
<dbReference type="AlphaFoldDB" id="Q7U6G4"/>
<protein>
    <submittedName>
        <fullName evidence="1">Uncharacterized protein</fullName>
    </submittedName>
</protein>
<dbReference type="EMBL" id="BX569692">
    <property type="protein sequence ID" value="CAE07889.1"/>
    <property type="molecule type" value="Genomic_DNA"/>
</dbReference>
<dbReference type="HOGENOM" id="CLU_3048833_0_0_3"/>
<sequence>MTASTQHSNHLLEELVAEEIANQIDQIAEELQREGWPIAMVKRFMHVAVERLPD</sequence>
<organism evidence="1 2">
    <name type="scientific">Parasynechococcus marenigrum (strain WH8102)</name>
    <dbReference type="NCBI Taxonomy" id="84588"/>
    <lineage>
        <taxon>Bacteria</taxon>
        <taxon>Bacillati</taxon>
        <taxon>Cyanobacteriota</taxon>
        <taxon>Cyanophyceae</taxon>
        <taxon>Synechococcales</taxon>
        <taxon>Prochlorococcaceae</taxon>
        <taxon>Parasynechococcus</taxon>
        <taxon>Parasynechococcus marenigrum</taxon>
    </lineage>
</organism>
<reference evidence="1 2" key="1">
    <citation type="journal article" date="2003" name="Nature">
        <title>The genome of a motile marine Synechococcus.</title>
        <authorList>
            <person name="Palenik B."/>
            <person name="Brahamsha B."/>
            <person name="Larimer F."/>
            <person name="Land M."/>
            <person name="Hauser L."/>
            <person name="Chain P."/>
            <person name="Lamerdin J."/>
            <person name="Regala W."/>
            <person name="Allen E.A."/>
            <person name="McCarren J."/>
            <person name="Paulsen I."/>
            <person name="Dufresne A."/>
            <person name="Partensky F."/>
            <person name="Webb E."/>
            <person name="Waterbury J."/>
        </authorList>
    </citation>
    <scope>NUCLEOTIDE SEQUENCE [LARGE SCALE GENOMIC DNA]</scope>
    <source>
        <strain evidence="1 2">WH8102</strain>
    </source>
</reference>
<evidence type="ECO:0000313" key="2">
    <source>
        <dbReference type="Proteomes" id="UP000001422"/>
    </source>
</evidence>